<dbReference type="NCBIfam" id="TIGR04183">
    <property type="entry name" value="Por_Secre_tail"/>
    <property type="match status" value="1"/>
</dbReference>
<dbReference type="Proteomes" id="UP001500954">
    <property type="component" value="Unassembled WGS sequence"/>
</dbReference>
<dbReference type="InterPro" id="IPR026444">
    <property type="entry name" value="Secre_tail"/>
</dbReference>
<organism evidence="3 4">
    <name type="scientific">Snuella lapsa</name>
    <dbReference type="NCBI Taxonomy" id="870481"/>
    <lineage>
        <taxon>Bacteria</taxon>
        <taxon>Pseudomonadati</taxon>
        <taxon>Bacteroidota</taxon>
        <taxon>Flavobacteriia</taxon>
        <taxon>Flavobacteriales</taxon>
        <taxon>Flavobacteriaceae</taxon>
        <taxon>Snuella</taxon>
    </lineage>
</organism>
<dbReference type="EMBL" id="BAABCY010000035">
    <property type="protein sequence ID" value="GAA3564988.1"/>
    <property type="molecule type" value="Genomic_DNA"/>
</dbReference>
<evidence type="ECO:0000259" key="2">
    <source>
        <dbReference type="Pfam" id="PF18962"/>
    </source>
</evidence>
<name>A0ABP6XES3_9FLAO</name>
<dbReference type="Pfam" id="PF18962">
    <property type="entry name" value="Por_Secre_tail"/>
    <property type="match status" value="1"/>
</dbReference>
<proteinExistence type="predicted"/>
<reference evidence="4" key="1">
    <citation type="journal article" date="2019" name="Int. J. Syst. Evol. Microbiol.">
        <title>The Global Catalogue of Microorganisms (GCM) 10K type strain sequencing project: providing services to taxonomists for standard genome sequencing and annotation.</title>
        <authorList>
            <consortium name="The Broad Institute Genomics Platform"/>
            <consortium name="The Broad Institute Genome Sequencing Center for Infectious Disease"/>
            <person name="Wu L."/>
            <person name="Ma J."/>
        </authorList>
    </citation>
    <scope>NUCLEOTIDE SEQUENCE [LARGE SCALE GENOMIC DNA]</scope>
    <source>
        <strain evidence="4">JCM 17111</strain>
    </source>
</reference>
<evidence type="ECO:0000256" key="1">
    <source>
        <dbReference type="ARBA" id="ARBA00022729"/>
    </source>
</evidence>
<evidence type="ECO:0000313" key="3">
    <source>
        <dbReference type="EMBL" id="GAA3564988.1"/>
    </source>
</evidence>
<keyword evidence="4" id="KW-1185">Reference proteome</keyword>
<gene>
    <name evidence="3" type="ORF">GCM10022395_14290</name>
</gene>
<sequence length="543" mass="58881">MVLSMGFVTAQNEHANENATVDGGWVSTMDNTSICLGDENPDIINAVVEGASGRVKQWIVTDTDENILDLPESVIIDFSTFEPGDYRIYHLSYNGIKPLWHKHVKNLSDLLGRYHVSHNYIDVLVQQKPTGGTLEGGPFEFCVGDGEADHIPEGAITLSGNMGANSQWVVTNADGSEILGLPPNSYTEVNFDEAPAGTCLVWHLMYEDGISGLEVGNNPADLIGCFEFSDFVTVIRKHTEGGTLEGGPFEFCVGDGEADHIPEGAITLTGNEGASSQWVVTNEDGTVILGLPPNSYSEVNFDEAPAGTCLVWHLSYEWELEGLEVDGLVADIMGCFSLSNAVEVIRHQPDGGTITGGPFEFTVGDEVADNIATDSISLADNVGSMSKWVFTDKNAEKILILADDYTEPDFDETEADTCLVWHLSYEEGIVGLVQDSLVMNLEGCYDFSNALEIIKTESSSTGKIALYPNPSKSSVTVDLSKFVSGNTSVKIYSLQRNLLFNANYGKTIKKIPLHTNDLESGIYFVSVTNIKTGIRAVKRLVVE</sequence>
<feature type="domain" description="Secretion system C-terminal sorting" evidence="2">
    <location>
        <begin position="466"/>
        <end position="533"/>
    </location>
</feature>
<keyword evidence="1" id="KW-0732">Signal</keyword>
<accession>A0ABP6XES3</accession>
<comment type="caution">
    <text evidence="3">The sequence shown here is derived from an EMBL/GenBank/DDBJ whole genome shotgun (WGS) entry which is preliminary data.</text>
</comment>
<evidence type="ECO:0000313" key="4">
    <source>
        <dbReference type="Proteomes" id="UP001500954"/>
    </source>
</evidence>
<protein>
    <recommendedName>
        <fullName evidence="2">Secretion system C-terminal sorting domain-containing protein</fullName>
    </recommendedName>
</protein>